<accession>Q9WWA7</accession>
<feature type="active site" description="Proton donor/acceptor" evidence="2">
    <location>
        <position position="112"/>
    </location>
</feature>
<evidence type="ECO:0000256" key="1">
    <source>
        <dbReference type="ARBA" id="ARBA00022801"/>
    </source>
</evidence>
<dbReference type="AlphaFoldDB" id="Q9WWA7"/>
<reference evidence="4" key="2">
    <citation type="submission" date="2008-03" db="EMBL/GenBank/DDBJ databases">
        <title>Agrocinopine A and B catabolic locus from Rhizobium rhizogenes strain K84.</title>
        <authorList>
            <person name="Farrand S.K."/>
        </authorList>
    </citation>
    <scope>NUCLEOTIDE SEQUENCE</scope>
    <source>
        <strain evidence="4">K84</strain>
        <plasmid evidence="4">pAtK84b</plasmid>
    </source>
</reference>
<dbReference type="PANTHER" id="PTHR46517">
    <property type="entry name" value="FRUCTOSE-2,6-BISPHOSPHATASE TIGAR"/>
    <property type="match status" value="1"/>
</dbReference>
<gene>
    <name evidence="4" type="primary">msl</name>
</gene>
<reference evidence="4" key="1">
    <citation type="journal article" date="2002" name="J. Bacteriol.">
        <title>Two opines control conjugal transfer of an Agrobacterium plasmid by regulating expression of separate copies of the quorum-sensing activator gene traR.</title>
        <authorList>
            <person name="Oger P."/>
            <person name="Farrand S.K."/>
        </authorList>
    </citation>
    <scope>NUCLEOTIDE SEQUENCE</scope>
    <source>
        <strain evidence="4">K84</strain>
        <plasmid evidence="4">pAtK84b</plasmid>
    </source>
</reference>
<dbReference type="GO" id="GO:0004331">
    <property type="term" value="F:fructose-2,6-bisphosphate 2-phosphatase activity"/>
    <property type="evidence" value="ECO:0007669"/>
    <property type="project" value="TreeGrafter"/>
</dbReference>
<geneLocation type="plasmid" evidence="4">
    <name>pAtK84b</name>
</geneLocation>
<protein>
    <submittedName>
        <fullName evidence="4">Mannopine synthesis-like protein</fullName>
    </submittedName>
</protein>
<evidence type="ECO:0000313" key="4">
    <source>
        <dbReference type="EMBL" id="AAD31602.2"/>
    </source>
</evidence>
<dbReference type="CDD" id="cd07067">
    <property type="entry name" value="HP_PGM_like"/>
    <property type="match status" value="1"/>
</dbReference>
<feature type="binding site" evidence="3">
    <location>
        <position position="87"/>
    </location>
    <ligand>
        <name>substrate</name>
    </ligand>
</feature>
<dbReference type="SMART" id="SM00855">
    <property type="entry name" value="PGAM"/>
    <property type="match status" value="1"/>
</dbReference>
<feature type="binding site" evidence="3">
    <location>
        <begin position="37"/>
        <end position="44"/>
    </location>
    <ligand>
        <name>substrate</name>
    </ligand>
</feature>
<evidence type="ECO:0000256" key="3">
    <source>
        <dbReference type="PIRSR" id="PIRSR613078-2"/>
    </source>
</evidence>
<dbReference type="InterPro" id="IPR029033">
    <property type="entry name" value="His_PPase_superfam"/>
</dbReference>
<dbReference type="GO" id="GO:0043456">
    <property type="term" value="P:regulation of pentose-phosphate shunt"/>
    <property type="evidence" value="ECO:0007669"/>
    <property type="project" value="TreeGrafter"/>
</dbReference>
<dbReference type="Pfam" id="PF00300">
    <property type="entry name" value="His_Phos_1"/>
    <property type="match status" value="1"/>
</dbReference>
<dbReference type="GO" id="GO:0045820">
    <property type="term" value="P:negative regulation of glycolytic process"/>
    <property type="evidence" value="ECO:0007669"/>
    <property type="project" value="TreeGrafter"/>
</dbReference>
<dbReference type="Gene3D" id="3.40.50.1240">
    <property type="entry name" value="Phosphoglycerate mutase-like"/>
    <property type="match status" value="1"/>
</dbReference>
<keyword evidence="1" id="KW-0378">Hydrolase</keyword>
<dbReference type="InterPro" id="IPR013078">
    <property type="entry name" value="His_Pase_superF_clade-1"/>
</dbReference>
<proteinExistence type="predicted"/>
<dbReference type="PANTHER" id="PTHR46517:SF1">
    <property type="entry name" value="FRUCTOSE-2,6-BISPHOSPHATASE TIGAR"/>
    <property type="match status" value="1"/>
</dbReference>
<name>Q9WWA7_RHIR8</name>
<dbReference type="EMBL" id="EU592039">
    <property type="protein sequence ID" value="AAD31602.2"/>
    <property type="molecule type" value="Genomic_DNA"/>
</dbReference>
<sequence length="217" mass="23316">MTHTGADWALTIESELKDALTRRAAFSVNAQSFLFLRHGRTNSNVKGIIQGQLDVALDQVGREQATHAGVLLKRSGVTRIVSSDLSRALETAKIAAREIGISAPLADARLRERGFGALQGKINTHLAWLSEDRSVETSAVFANRTLDGVEAAVLNSTTLICAHGGNLRVLAAALGLTLGQSLYENATPLLFRLSDGKWSCQRLIDIENYGIAIPLNA</sequence>
<keyword evidence="4" id="KW-0614">Plasmid</keyword>
<evidence type="ECO:0000256" key="2">
    <source>
        <dbReference type="PIRSR" id="PIRSR613078-1"/>
    </source>
</evidence>
<dbReference type="SUPFAM" id="SSF53254">
    <property type="entry name" value="Phosphoglycerate mutase-like"/>
    <property type="match status" value="1"/>
</dbReference>
<dbReference type="GO" id="GO:0005829">
    <property type="term" value="C:cytosol"/>
    <property type="evidence" value="ECO:0007669"/>
    <property type="project" value="TreeGrafter"/>
</dbReference>
<dbReference type="InterPro" id="IPR051695">
    <property type="entry name" value="Phosphoglycerate_Mutase"/>
</dbReference>
<organism evidence="4">
    <name type="scientific">Rhizobium rhizogenes (strain K84 / ATCC BAA-868)</name>
    <name type="common">Agrobacterium radiobacter</name>
    <dbReference type="NCBI Taxonomy" id="311403"/>
    <lineage>
        <taxon>Bacteria</taxon>
        <taxon>Pseudomonadati</taxon>
        <taxon>Pseudomonadota</taxon>
        <taxon>Alphaproteobacteria</taxon>
        <taxon>Hyphomicrobiales</taxon>
        <taxon>Rhizobiaceae</taxon>
        <taxon>Rhizobium/Agrobacterium group</taxon>
        <taxon>Rhizobium</taxon>
    </lineage>
</organism>
<feature type="active site" description="Tele-phosphohistidine intermediate" evidence="2">
    <location>
        <position position="38"/>
    </location>
</feature>